<evidence type="ECO:0000313" key="1">
    <source>
        <dbReference type="EMBL" id="KAI0034149.1"/>
    </source>
</evidence>
<sequence length="254" mass="28772">MTELAGLERGVAKQLETFRKKIGQEAEDVIFVVFPKKPSELEGLIHESTFESSPFHLSHAAASTDVTVYPPPELSNGDNGDDLRDPKKRKLEDSTSMDVQFANGPEVRPQRVVANKHIQVVQEIIKNQCDEMIVFLDKVKLWINMQMPNGDNFGVQIQEDVLGELHRSSSSVIAMRDWARGSNIGRAKLCSKLIKYPNIEDYTLALKEHDERELFSAKQHLYEIRSVYAVIMDLIHKNIAKLRAPKGNNSISLY</sequence>
<dbReference type="EMBL" id="MU273505">
    <property type="protein sequence ID" value="KAI0034149.1"/>
    <property type="molecule type" value="Genomic_DNA"/>
</dbReference>
<proteinExistence type="predicted"/>
<reference evidence="1" key="2">
    <citation type="journal article" date="2022" name="New Phytol.">
        <title>Evolutionary transition to the ectomycorrhizal habit in the genomes of a hyperdiverse lineage of mushroom-forming fungi.</title>
        <authorList>
            <person name="Looney B."/>
            <person name="Miyauchi S."/>
            <person name="Morin E."/>
            <person name="Drula E."/>
            <person name="Courty P.E."/>
            <person name="Kohler A."/>
            <person name="Kuo A."/>
            <person name="LaButti K."/>
            <person name="Pangilinan J."/>
            <person name="Lipzen A."/>
            <person name="Riley R."/>
            <person name="Andreopoulos W."/>
            <person name="He G."/>
            <person name="Johnson J."/>
            <person name="Nolan M."/>
            <person name="Tritt A."/>
            <person name="Barry K.W."/>
            <person name="Grigoriev I.V."/>
            <person name="Nagy L.G."/>
            <person name="Hibbett D."/>
            <person name="Henrissat B."/>
            <person name="Matheny P.B."/>
            <person name="Labbe J."/>
            <person name="Martin F.M."/>
        </authorList>
    </citation>
    <scope>NUCLEOTIDE SEQUENCE</scope>
    <source>
        <strain evidence="1">EC-137</strain>
    </source>
</reference>
<dbReference type="Proteomes" id="UP000814128">
    <property type="component" value="Unassembled WGS sequence"/>
</dbReference>
<keyword evidence="1" id="KW-0647">Proteasome</keyword>
<name>A0ACB8QQK6_9AGAM</name>
<evidence type="ECO:0000313" key="2">
    <source>
        <dbReference type="Proteomes" id="UP000814128"/>
    </source>
</evidence>
<organism evidence="1 2">
    <name type="scientific">Vararia minispora EC-137</name>
    <dbReference type="NCBI Taxonomy" id="1314806"/>
    <lineage>
        <taxon>Eukaryota</taxon>
        <taxon>Fungi</taxon>
        <taxon>Dikarya</taxon>
        <taxon>Basidiomycota</taxon>
        <taxon>Agaricomycotina</taxon>
        <taxon>Agaricomycetes</taxon>
        <taxon>Russulales</taxon>
        <taxon>Lachnocladiaceae</taxon>
        <taxon>Vararia</taxon>
    </lineage>
</organism>
<accession>A0ACB8QQK6</accession>
<comment type="caution">
    <text evidence="1">The sequence shown here is derived from an EMBL/GenBank/DDBJ whole genome shotgun (WGS) entry which is preliminary data.</text>
</comment>
<gene>
    <name evidence="1" type="ORF">K488DRAFT_77411</name>
</gene>
<keyword evidence="2" id="KW-1185">Reference proteome</keyword>
<reference evidence="1" key="1">
    <citation type="submission" date="2021-02" db="EMBL/GenBank/DDBJ databases">
        <authorList>
            <consortium name="DOE Joint Genome Institute"/>
            <person name="Ahrendt S."/>
            <person name="Looney B.P."/>
            <person name="Miyauchi S."/>
            <person name="Morin E."/>
            <person name="Drula E."/>
            <person name="Courty P.E."/>
            <person name="Chicoki N."/>
            <person name="Fauchery L."/>
            <person name="Kohler A."/>
            <person name="Kuo A."/>
            <person name="Labutti K."/>
            <person name="Pangilinan J."/>
            <person name="Lipzen A."/>
            <person name="Riley R."/>
            <person name="Andreopoulos W."/>
            <person name="He G."/>
            <person name="Johnson J."/>
            <person name="Barry K.W."/>
            <person name="Grigoriev I.V."/>
            <person name="Nagy L."/>
            <person name="Hibbett D."/>
            <person name="Henrissat B."/>
            <person name="Matheny P.B."/>
            <person name="Labbe J."/>
            <person name="Martin F."/>
        </authorList>
    </citation>
    <scope>NUCLEOTIDE SEQUENCE</scope>
    <source>
        <strain evidence="1">EC-137</strain>
    </source>
</reference>
<protein>
    <submittedName>
        <fullName evidence="1">Proteasome activator pa28, REG alpha/beta subunit</fullName>
    </submittedName>
</protein>